<feature type="transmembrane region" description="Helical" evidence="2">
    <location>
        <begin position="112"/>
        <end position="138"/>
    </location>
</feature>
<dbReference type="STRING" id="1216006.VA7868_02955"/>
<reference evidence="3 4" key="1">
    <citation type="submission" date="2016-11" db="EMBL/GenBank/DDBJ databases">
        <authorList>
            <person name="Jaros S."/>
            <person name="Januszkiewicz K."/>
            <person name="Wedrychowicz H."/>
        </authorList>
    </citation>
    <scope>NUCLEOTIDE SEQUENCE [LARGE SCALE GENOMIC DNA]</scope>
    <source>
        <strain evidence="3 4">CECT 7868</strain>
    </source>
</reference>
<feature type="transmembrane region" description="Helical" evidence="2">
    <location>
        <begin position="150"/>
        <end position="174"/>
    </location>
</feature>
<dbReference type="SUPFAM" id="SSF103473">
    <property type="entry name" value="MFS general substrate transporter"/>
    <property type="match status" value="1"/>
</dbReference>
<name>A0A1M5ZMQ7_9VIBR</name>
<keyword evidence="2" id="KW-0812">Transmembrane</keyword>
<feature type="transmembrane region" description="Helical" evidence="2">
    <location>
        <begin position="229"/>
        <end position="253"/>
    </location>
</feature>
<keyword evidence="4" id="KW-1185">Reference proteome</keyword>
<feature type="transmembrane region" description="Helical" evidence="2">
    <location>
        <begin position="50"/>
        <end position="70"/>
    </location>
</feature>
<dbReference type="EMBL" id="FQXZ01000033">
    <property type="protein sequence ID" value="SHI25607.1"/>
    <property type="molecule type" value="Genomic_DNA"/>
</dbReference>
<dbReference type="CDD" id="cd17332">
    <property type="entry name" value="MFS_MelB_like"/>
    <property type="match status" value="1"/>
</dbReference>
<dbReference type="GO" id="GO:0006814">
    <property type="term" value="P:sodium ion transport"/>
    <property type="evidence" value="ECO:0007669"/>
    <property type="project" value="InterPro"/>
</dbReference>
<feature type="transmembrane region" description="Helical" evidence="2">
    <location>
        <begin position="295"/>
        <end position="313"/>
    </location>
</feature>
<feature type="transmembrane region" description="Helical" evidence="2">
    <location>
        <begin position="265"/>
        <end position="283"/>
    </location>
</feature>
<dbReference type="PANTHER" id="PTHR11328:SF24">
    <property type="entry name" value="MAJOR FACILITATOR SUPERFAMILY (MFS) PROFILE DOMAIN-CONTAINING PROTEIN"/>
    <property type="match status" value="1"/>
</dbReference>
<dbReference type="GO" id="GO:0015293">
    <property type="term" value="F:symporter activity"/>
    <property type="evidence" value="ECO:0007669"/>
    <property type="project" value="InterPro"/>
</dbReference>
<dbReference type="PANTHER" id="PTHR11328">
    <property type="entry name" value="MAJOR FACILITATOR SUPERFAMILY DOMAIN-CONTAINING PROTEIN"/>
    <property type="match status" value="1"/>
</dbReference>
<dbReference type="NCBIfam" id="TIGR00792">
    <property type="entry name" value="gph"/>
    <property type="match status" value="1"/>
</dbReference>
<evidence type="ECO:0000313" key="4">
    <source>
        <dbReference type="Proteomes" id="UP000184608"/>
    </source>
</evidence>
<accession>A0A1M5ZMQ7</accession>
<feature type="transmembrane region" description="Helical" evidence="2">
    <location>
        <begin position="21"/>
        <end position="38"/>
    </location>
</feature>
<evidence type="ECO:0000256" key="2">
    <source>
        <dbReference type="SAM" id="Phobius"/>
    </source>
</evidence>
<feature type="transmembrane region" description="Helical" evidence="2">
    <location>
        <begin position="82"/>
        <end position="100"/>
    </location>
</feature>
<keyword evidence="2" id="KW-0472">Membrane</keyword>
<dbReference type="InterPro" id="IPR001927">
    <property type="entry name" value="Na/Gal_symport"/>
</dbReference>
<feature type="transmembrane region" description="Helical" evidence="2">
    <location>
        <begin position="365"/>
        <end position="389"/>
    </location>
</feature>
<feature type="transmembrane region" description="Helical" evidence="2">
    <location>
        <begin position="409"/>
        <end position="429"/>
    </location>
</feature>
<protein>
    <submittedName>
        <fullName evidence="3">Inner membrane symporter YicJ</fullName>
    </submittedName>
</protein>
<evidence type="ECO:0000256" key="1">
    <source>
        <dbReference type="ARBA" id="ARBA00009617"/>
    </source>
</evidence>
<dbReference type="AlphaFoldDB" id="A0A1M5ZMQ7"/>
<dbReference type="Pfam" id="PF13347">
    <property type="entry name" value="MFS_2"/>
    <property type="match status" value="1"/>
</dbReference>
<dbReference type="Proteomes" id="UP000184608">
    <property type="component" value="Unassembled WGS sequence"/>
</dbReference>
<dbReference type="GO" id="GO:0008643">
    <property type="term" value="P:carbohydrate transport"/>
    <property type="evidence" value="ECO:0007669"/>
    <property type="project" value="InterPro"/>
</dbReference>
<organism evidence="3 4">
    <name type="scientific">Vibrio aerogenes CECT 7868</name>
    <dbReference type="NCBI Taxonomy" id="1216006"/>
    <lineage>
        <taxon>Bacteria</taxon>
        <taxon>Pseudomonadati</taxon>
        <taxon>Pseudomonadota</taxon>
        <taxon>Gammaproteobacteria</taxon>
        <taxon>Vibrionales</taxon>
        <taxon>Vibrionaceae</taxon>
        <taxon>Vibrio</taxon>
    </lineage>
</organism>
<gene>
    <name evidence="3" type="primary">yicJ_2</name>
    <name evidence="3" type="ORF">VA7868_02955</name>
</gene>
<evidence type="ECO:0000313" key="3">
    <source>
        <dbReference type="EMBL" id="SHI25607.1"/>
    </source>
</evidence>
<dbReference type="GO" id="GO:0005886">
    <property type="term" value="C:plasma membrane"/>
    <property type="evidence" value="ECO:0007669"/>
    <property type="project" value="TreeGrafter"/>
</dbReference>
<keyword evidence="2" id="KW-1133">Transmembrane helix</keyword>
<proteinExistence type="inferred from homology"/>
<feature type="transmembrane region" description="Helical" evidence="2">
    <location>
        <begin position="319"/>
        <end position="344"/>
    </location>
</feature>
<dbReference type="InterPro" id="IPR036259">
    <property type="entry name" value="MFS_trans_sf"/>
</dbReference>
<feature type="transmembrane region" description="Helical" evidence="2">
    <location>
        <begin position="180"/>
        <end position="201"/>
    </location>
</feature>
<dbReference type="RefSeq" id="WP_217653310.1">
    <property type="nucleotide sequence ID" value="NZ_FQXZ01000033.1"/>
</dbReference>
<dbReference type="Gene3D" id="1.20.1250.20">
    <property type="entry name" value="MFS general substrate transporter like domains"/>
    <property type="match status" value="2"/>
</dbReference>
<sequence>MNPTHGMTLREKFSYGLGDTSANIFMGMTMMFLTIYYTDVFKLNPATMGTLFLITRIIDAVSDPLIGMIADKTKHKYGRYRPWLLWFAVPYGLSCAAVFFTPDLSESMKTVYAYVTYISLVLTFSFVVVPYVSLLGAISNDHDERIAINAIRFSLAKCAYVICALFVPTLLALFDNKVVGYRFIMCGIGLLCTVLVLICFFNTEERYTPAQEDIPFPDQLRALIKNDQALCIFSAQVFNMIMNTLKFGALAYYVKYALGGSDGNVSFLLTAASICGILAPQLTNYLLKNRIIGRLRLLVWSQVIGGAILLAGLSGKDSFAFICVVFLISTVCVELIAAIVWATIPDCADYGYQKDKVHISGIIGGGLLFSTKLGMAIGGALMGYVLAFYHYDPATATHSTPEQVFGFELLFIWLPAISMMISGAIFRFYHLDEHSSEQFKSELSEIHHEKTVG</sequence>
<dbReference type="InterPro" id="IPR039672">
    <property type="entry name" value="MFS_2"/>
</dbReference>
<comment type="similarity">
    <text evidence="1">Belongs to the sodium:galactoside symporter (TC 2.A.2) family.</text>
</comment>